<dbReference type="Proteomes" id="UP000620327">
    <property type="component" value="Unassembled WGS sequence"/>
</dbReference>
<accession>A0A923MHX5</accession>
<evidence type="ECO:0000313" key="2">
    <source>
        <dbReference type="EMBL" id="MBC5771042.1"/>
    </source>
</evidence>
<evidence type="ECO:0000313" key="3">
    <source>
        <dbReference type="Proteomes" id="UP000620327"/>
    </source>
</evidence>
<feature type="transmembrane region" description="Helical" evidence="1">
    <location>
        <begin position="49"/>
        <end position="72"/>
    </location>
</feature>
<reference evidence="2" key="1">
    <citation type="submission" date="2020-08" db="EMBL/GenBank/DDBJ databases">
        <title>Genome public.</title>
        <authorList>
            <person name="Liu C."/>
            <person name="Sun Q."/>
        </authorList>
    </citation>
    <scope>NUCLEOTIDE SEQUENCE</scope>
    <source>
        <strain evidence="2">BX15</strain>
    </source>
</reference>
<evidence type="ECO:0008006" key="4">
    <source>
        <dbReference type="Google" id="ProtNLM"/>
    </source>
</evidence>
<organism evidence="2 3">
    <name type="scientific">Dysosmobacter segnis</name>
    <dbReference type="NCBI Taxonomy" id="2763042"/>
    <lineage>
        <taxon>Bacteria</taxon>
        <taxon>Bacillati</taxon>
        <taxon>Bacillota</taxon>
        <taxon>Clostridia</taxon>
        <taxon>Eubacteriales</taxon>
        <taxon>Oscillospiraceae</taxon>
        <taxon>Dysosmobacter</taxon>
    </lineage>
</organism>
<keyword evidence="1" id="KW-1133">Transmembrane helix</keyword>
<evidence type="ECO:0000256" key="1">
    <source>
        <dbReference type="SAM" id="Phobius"/>
    </source>
</evidence>
<protein>
    <recommendedName>
        <fullName evidence="4">DUF3784 domain-containing protein</fullName>
    </recommendedName>
</protein>
<sequence length="109" mass="11741">MGDVIGPVILGIIISILGISNMKGNISSLHWYHRQRVSPDDVMPFGKRVGLGTLIIGIAIIVFGLFSLITYLTEIEVYTIIGAALLIPAVIVGLGLSLYAIIKYNKGLF</sequence>
<name>A0A923MHX5_9FIRM</name>
<gene>
    <name evidence="2" type="ORF">H8Z83_12055</name>
</gene>
<proteinExistence type="predicted"/>
<feature type="transmembrane region" description="Helical" evidence="1">
    <location>
        <begin position="6"/>
        <end position="28"/>
    </location>
</feature>
<keyword evidence="3" id="KW-1185">Reference proteome</keyword>
<dbReference type="RefSeq" id="WP_187015273.1">
    <property type="nucleotide sequence ID" value="NZ_JACOQI010000012.1"/>
</dbReference>
<feature type="transmembrane region" description="Helical" evidence="1">
    <location>
        <begin position="78"/>
        <end position="102"/>
    </location>
</feature>
<comment type="caution">
    <text evidence="2">The sequence shown here is derived from an EMBL/GenBank/DDBJ whole genome shotgun (WGS) entry which is preliminary data.</text>
</comment>
<keyword evidence="1" id="KW-0472">Membrane</keyword>
<dbReference type="AlphaFoldDB" id="A0A923MHX5"/>
<dbReference type="EMBL" id="JACOQI010000012">
    <property type="protein sequence ID" value="MBC5771042.1"/>
    <property type="molecule type" value="Genomic_DNA"/>
</dbReference>
<keyword evidence="1" id="KW-0812">Transmembrane</keyword>